<dbReference type="OrthoDB" id="4500315at2759"/>
<feature type="transmembrane region" description="Helical" evidence="7">
    <location>
        <begin position="517"/>
        <end position="541"/>
    </location>
</feature>
<protein>
    <submittedName>
        <fullName evidence="9 11">MFS transporter</fullName>
    </submittedName>
</protein>
<dbReference type="PANTHER" id="PTHR23502">
    <property type="entry name" value="MAJOR FACILITATOR SUPERFAMILY"/>
    <property type="match status" value="1"/>
</dbReference>
<feature type="transmembrane region" description="Helical" evidence="7">
    <location>
        <begin position="562"/>
        <end position="583"/>
    </location>
</feature>
<name>A0A6G1FYU1_9PEZI</name>
<dbReference type="FunFam" id="1.20.1720.10:FF:000009">
    <property type="entry name" value="MFS multidrug transporter"/>
    <property type="match status" value="1"/>
</dbReference>
<dbReference type="InterPro" id="IPR036259">
    <property type="entry name" value="MFS_trans_sf"/>
</dbReference>
<evidence type="ECO:0000313" key="10">
    <source>
        <dbReference type="Proteomes" id="UP000504638"/>
    </source>
</evidence>
<feature type="domain" description="Major facilitator superfamily (MFS) profile" evidence="8">
    <location>
        <begin position="89"/>
        <end position="695"/>
    </location>
</feature>
<feature type="transmembrane region" description="Helical" evidence="7">
    <location>
        <begin position="157"/>
        <end position="178"/>
    </location>
</feature>
<dbReference type="Proteomes" id="UP000504638">
    <property type="component" value="Unplaced"/>
</dbReference>
<keyword evidence="3 7" id="KW-0812">Transmembrane</keyword>
<dbReference type="PANTHER" id="PTHR23502:SF4">
    <property type="entry name" value="MAJOR FACILITATOR SUPERFAMILY (MFS) PROFILE DOMAIN-CONTAINING PROTEIN-RELATED"/>
    <property type="match status" value="1"/>
</dbReference>
<dbReference type="EMBL" id="ML975163">
    <property type="protein sequence ID" value="KAF1810953.1"/>
    <property type="molecule type" value="Genomic_DNA"/>
</dbReference>
<feature type="transmembrane region" description="Helical" evidence="7">
    <location>
        <begin position="131"/>
        <end position="150"/>
    </location>
</feature>
<evidence type="ECO:0000256" key="5">
    <source>
        <dbReference type="ARBA" id="ARBA00023136"/>
    </source>
</evidence>
<feature type="compositionally biased region" description="Polar residues" evidence="6">
    <location>
        <begin position="366"/>
        <end position="375"/>
    </location>
</feature>
<dbReference type="Gene3D" id="1.20.1720.10">
    <property type="entry name" value="Multidrug resistance protein D"/>
    <property type="match status" value="1"/>
</dbReference>
<evidence type="ECO:0000256" key="3">
    <source>
        <dbReference type="ARBA" id="ARBA00022692"/>
    </source>
</evidence>
<feature type="transmembrane region" description="Helical" evidence="7">
    <location>
        <begin position="214"/>
        <end position="237"/>
    </location>
</feature>
<keyword evidence="10" id="KW-1185">Reference proteome</keyword>
<evidence type="ECO:0000313" key="11">
    <source>
        <dbReference type="RefSeq" id="XP_033532584.1"/>
    </source>
</evidence>
<feature type="region of interest" description="Disordered" evidence="6">
    <location>
        <begin position="311"/>
        <end position="441"/>
    </location>
</feature>
<reference evidence="11" key="3">
    <citation type="submission" date="2025-04" db="UniProtKB">
        <authorList>
            <consortium name="RefSeq"/>
        </authorList>
    </citation>
    <scope>IDENTIFICATION</scope>
    <source>
        <strain evidence="11">CBS 781.70</strain>
    </source>
</reference>
<feature type="transmembrane region" description="Helical" evidence="7">
    <location>
        <begin position="88"/>
        <end position="111"/>
    </location>
</feature>
<evidence type="ECO:0000256" key="4">
    <source>
        <dbReference type="ARBA" id="ARBA00022989"/>
    </source>
</evidence>
<evidence type="ECO:0000256" key="7">
    <source>
        <dbReference type="SAM" id="Phobius"/>
    </source>
</evidence>
<evidence type="ECO:0000256" key="6">
    <source>
        <dbReference type="SAM" id="MobiDB-lite"/>
    </source>
</evidence>
<evidence type="ECO:0000313" key="9">
    <source>
        <dbReference type="EMBL" id="KAF1810953.1"/>
    </source>
</evidence>
<feature type="transmembrane region" description="Helical" evidence="7">
    <location>
        <begin position="184"/>
        <end position="207"/>
    </location>
</feature>
<feature type="transmembrane region" description="Helical" evidence="7">
    <location>
        <begin position="655"/>
        <end position="679"/>
    </location>
</feature>
<dbReference type="FunFam" id="1.20.1250.20:FF:000396">
    <property type="entry name" value="MFS general substrate transporter"/>
    <property type="match status" value="1"/>
</dbReference>
<organism evidence="9">
    <name type="scientific">Eremomyces bilateralis CBS 781.70</name>
    <dbReference type="NCBI Taxonomy" id="1392243"/>
    <lineage>
        <taxon>Eukaryota</taxon>
        <taxon>Fungi</taxon>
        <taxon>Dikarya</taxon>
        <taxon>Ascomycota</taxon>
        <taxon>Pezizomycotina</taxon>
        <taxon>Dothideomycetes</taxon>
        <taxon>Dothideomycetes incertae sedis</taxon>
        <taxon>Eremomycetales</taxon>
        <taxon>Eremomycetaceae</taxon>
        <taxon>Eremomyces</taxon>
    </lineage>
</organism>
<feature type="compositionally biased region" description="Polar residues" evidence="6">
    <location>
        <begin position="29"/>
        <end position="49"/>
    </location>
</feature>
<dbReference type="SUPFAM" id="SSF103473">
    <property type="entry name" value="MFS general substrate transporter"/>
    <property type="match status" value="1"/>
</dbReference>
<evidence type="ECO:0000256" key="2">
    <source>
        <dbReference type="ARBA" id="ARBA00022448"/>
    </source>
</evidence>
<accession>A0A6G1FYU1</accession>
<keyword evidence="4 7" id="KW-1133">Transmembrane helix</keyword>
<dbReference type="GeneID" id="54421330"/>
<feature type="compositionally biased region" description="Basic and acidic residues" evidence="6">
    <location>
        <begin position="312"/>
        <end position="332"/>
    </location>
</feature>
<dbReference type="PROSITE" id="PS50850">
    <property type="entry name" value="MFS"/>
    <property type="match status" value="1"/>
</dbReference>
<dbReference type="GO" id="GO:0022857">
    <property type="term" value="F:transmembrane transporter activity"/>
    <property type="evidence" value="ECO:0007669"/>
    <property type="project" value="InterPro"/>
</dbReference>
<dbReference type="InterPro" id="IPR020846">
    <property type="entry name" value="MFS_dom"/>
</dbReference>
<feature type="region of interest" description="Disordered" evidence="6">
    <location>
        <begin position="29"/>
        <end position="79"/>
    </location>
</feature>
<dbReference type="Pfam" id="PF07690">
    <property type="entry name" value="MFS_1"/>
    <property type="match status" value="2"/>
</dbReference>
<feature type="compositionally biased region" description="Pro residues" evidence="6">
    <location>
        <begin position="407"/>
        <end position="417"/>
    </location>
</feature>
<feature type="transmembrane region" description="Helical" evidence="7">
    <location>
        <begin position="473"/>
        <end position="497"/>
    </location>
</feature>
<dbReference type="AlphaFoldDB" id="A0A6G1FYU1"/>
<dbReference type="Gene3D" id="1.20.1250.20">
    <property type="entry name" value="MFS general substrate transporter like domains"/>
    <property type="match status" value="1"/>
</dbReference>
<proteinExistence type="predicted"/>
<keyword evidence="2" id="KW-0813">Transport</keyword>
<comment type="subcellular location">
    <subcellularLocation>
        <location evidence="1">Membrane</location>
        <topology evidence="1">Multi-pass membrane protein</topology>
    </subcellularLocation>
</comment>
<gene>
    <name evidence="9 11" type="ORF">P152DRAFT_467367</name>
</gene>
<reference evidence="11" key="2">
    <citation type="submission" date="2020-04" db="EMBL/GenBank/DDBJ databases">
        <authorList>
            <consortium name="NCBI Genome Project"/>
        </authorList>
    </citation>
    <scope>NUCLEOTIDE SEQUENCE</scope>
    <source>
        <strain evidence="11">CBS 781.70</strain>
    </source>
</reference>
<sequence>MPKWPRPFGKSASQAGSVILLSKETQNQPLGLQNIPARTSVSSLPSSIRTGPPREPTKKTADGKIILDPQPSESPNDPLNWSSLRRDAALVFLGFYCMIGGGMTPVLAAGFNDVAETFDVTVPQVALTTGLYMMGMGVGGVIMSPTAILFGKRPVYLITSLLFVGTSIWCALANSYISLLVGRIFQGIAISPVECLPSATIAEIFFLHERAYRLGIYSMLLLGGKNIVPLVSAAIIQAKGWRWVFWVVAMVVGGCFFLLFFFLPETFWDRTPHAHKSLRLISRAQSFFRPGIDRRPSHLSEHRLKTAVGEIDGTHEKDGAVTMDKAGDKTENRVGFAEGVGDETRKDSEAEPATPSQPELRISPATAESTGNSDGNAEESGPISAATPVAISSPPWSHPPGWEWQPPQTPTPPPPHLPTSDIPSVPGSQPPTPGAAWTHSRRSAPAKTYWQTLSPWPGRLSGASWPRAAIRPLILFAYPAILWSAVIYSLSVGWLIVLSESVAHIYQNSHSYNFTALQTGLIYLSPFVGGILGTAVAGKVSDWIVLRFTKRNDGVYEPEFRLVMAAPVAVFTTIGLMGFGWSAEERNNWIVPTIFFGAISFGCNLGSTTAITFAVDSYRQYAGEALVTLNFSKNIFHGLIFSLFFTSWLESDGAKIVFIACGVIQLGCCLATIPMFIYGKRMRMWTVRKNLMEKF</sequence>
<feature type="transmembrane region" description="Helical" evidence="7">
    <location>
        <begin position="627"/>
        <end position="649"/>
    </location>
</feature>
<dbReference type="InterPro" id="IPR011701">
    <property type="entry name" value="MFS"/>
</dbReference>
<evidence type="ECO:0000259" key="8">
    <source>
        <dbReference type="PROSITE" id="PS50850"/>
    </source>
</evidence>
<dbReference type="GO" id="GO:0005886">
    <property type="term" value="C:plasma membrane"/>
    <property type="evidence" value="ECO:0007669"/>
    <property type="project" value="TreeGrafter"/>
</dbReference>
<dbReference type="RefSeq" id="XP_033532584.1">
    <property type="nucleotide sequence ID" value="XM_033680760.1"/>
</dbReference>
<reference evidence="9 11" key="1">
    <citation type="submission" date="2020-01" db="EMBL/GenBank/DDBJ databases">
        <authorList>
            <consortium name="DOE Joint Genome Institute"/>
            <person name="Haridas S."/>
            <person name="Albert R."/>
            <person name="Binder M."/>
            <person name="Bloem J."/>
            <person name="Labutti K."/>
            <person name="Salamov A."/>
            <person name="Andreopoulos B."/>
            <person name="Baker S.E."/>
            <person name="Barry K."/>
            <person name="Bills G."/>
            <person name="Bluhm B.H."/>
            <person name="Cannon C."/>
            <person name="Castanera R."/>
            <person name="Culley D.E."/>
            <person name="Daum C."/>
            <person name="Ezra D."/>
            <person name="Gonzalez J.B."/>
            <person name="Henrissat B."/>
            <person name="Kuo A."/>
            <person name="Liang C."/>
            <person name="Lipzen A."/>
            <person name="Lutzoni F."/>
            <person name="Magnuson J."/>
            <person name="Mondo S."/>
            <person name="Nolan M."/>
            <person name="Ohm R."/>
            <person name="Pangilinan J."/>
            <person name="Park H.-J."/>
            <person name="Ramirez L."/>
            <person name="Alfaro M."/>
            <person name="Sun H."/>
            <person name="Tritt A."/>
            <person name="Yoshinaga Y."/>
            <person name="Zwiers L.-H."/>
            <person name="Turgeon B.G."/>
            <person name="Goodwin S.B."/>
            <person name="Spatafora J.W."/>
            <person name="Crous P.W."/>
            <person name="Grigoriev I.V."/>
        </authorList>
    </citation>
    <scope>NUCLEOTIDE SEQUENCE</scope>
    <source>
        <strain evidence="9 11">CBS 781.70</strain>
    </source>
</reference>
<feature type="transmembrane region" description="Helical" evidence="7">
    <location>
        <begin position="243"/>
        <end position="263"/>
    </location>
</feature>
<keyword evidence="5 7" id="KW-0472">Membrane</keyword>
<feature type="transmembrane region" description="Helical" evidence="7">
    <location>
        <begin position="589"/>
        <end position="615"/>
    </location>
</feature>
<evidence type="ECO:0000256" key="1">
    <source>
        <dbReference type="ARBA" id="ARBA00004141"/>
    </source>
</evidence>